<reference evidence="2" key="1">
    <citation type="submission" date="2023-03" db="EMBL/GenBank/DDBJ databases">
        <title>Massive genome expansion in bonnet fungi (Mycena s.s.) driven by repeated elements and novel gene families across ecological guilds.</title>
        <authorList>
            <consortium name="Lawrence Berkeley National Laboratory"/>
            <person name="Harder C.B."/>
            <person name="Miyauchi S."/>
            <person name="Viragh M."/>
            <person name="Kuo A."/>
            <person name="Thoen E."/>
            <person name="Andreopoulos B."/>
            <person name="Lu D."/>
            <person name="Skrede I."/>
            <person name="Drula E."/>
            <person name="Henrissat B."/>
            <person name="Morin E."/>
            <person name="Kohler A."/>
            <person name="Barry K."/>
            <person name="LaButti K."/>
            <person name="Morin E."/>
            <person name="Salamov A."/>
            <person name="Lipzen A."/>
            <person name="Mereny Z."/>
            <person name="Hegedus B."/>
            <person name="Baldrian P."/>
            <person name="Stursova M."/>
            <person name="Weitz H."/>
            <person name="Taylor A."/>
            <person name="Grigoriev I.V."/>
            <person name="Nagy L.G."/>
            <person name="Martin F."/>
            <person name="Kauserud H."/>
        </authorList>
    </citation>
    <scope>NUCLEOTIDE SEQUENCE</scope>
    <source>
        <strain evidence="2">CBHHK188m</strain>
    </source>
</reference>
<feature type="compositionally biased region" description="Polar residues" evidence="1">
    <location>
        <begin position="1"/>
        <end position="20"/>
    </location>
</feature>
<keyword evidence="3" id="KW-1185">Reference proteome</keyword>
<dbReference type="Proteomes" id="UP001215280">
    <property type="component" value="Unassembled WGS sequence"/>
</dbReference>
<proteinExistence type="predicted"/>
<evidence type="ECO:0008006" key="4">
    <source>
        <dbReference type="Google" id="ProtNLM"/>
    </source>
</evidence>
<sequence>MTMAHTTGADTPTPTGSSVGAGTKQGTKRPEAEAMAIFTPYSVRRCVAVLDQSKSSSSCPDDRETFVGPRRGSSRLEQAARLGRSDLLIRGSYQSHSEVCARLPEIANTPTDERAPFSVSHDGVAKGWTSSEGIKLARNEITAERLDYESRGVPKKLLSSQISDRAGLILQVDLNVLKLSLADLLEVTNVRFLALLSEFPTQPCPQKSCTPLAKIPKDRKHSRKNLNPIERDSTAILEISSIQCLPELPVPGASHIPMLFLNICNSWSYIALSTPALWATIHVQFPRPAGFEKVLGTCFNACGMGLCLFRFGEALMTPSPPSYTNTRNRGYPTFVPHATLDVLLRLAPNLVECMFDRVFVALNGVIPESLVLLALRQLRFGIPSEDPSGSGAVLQYLTLPGLRTLSHPMTESSGND</sequence>
<gene>
    <name evidence="2" type="ORF">DFH07DRAFT_1020299</name>
</gene>
<name>A0AAD7JD05_9AGAR</name>
<protein>
    <recommendedName>
        <fullName evidence="4">F-box domain-containing protein</fullName>
    </recommendedName>
</protein>
<dbReference type="EMBL" id="JARJLG010000044">
    <property type="protein sequence ID" value="KAJ7762024.1"/>
    <property type="molecule type" value="Genomic_DNA"/>
</dbReference>
<comment type="caution">
    <text evidence="2">The sequence shown here is derived from an EMBL/GenBank/DDBJ whole genome shotgun (WGS) entry which is preliminary data.</text>
</comment>
<dbReference type="AlphaFoldDB" id="A0AAD7JD05"/>
<evidence type="ECO:0000313" key="2">
    <source>
        <dbReference type="EMBL" id="KAJ7762024.1"/>
    </source>
</evidence>
<accession>A0AAD7JD05</accession>
<organism evidence="2 3">
    <name type="scientific">Mycena maculata</name>
    <dbReference type="NCBI Taxonomy" id="230809"/>
    <lineage>
        <taxon>Eukaryota</taxon>
        <taxon>Fungi</taxon>
        <taxon>Dikarya</taxon>
        <taxon>Basidiomycota</taxon>
        <taxon>Agaricomycotina</taxon>
        <taxon>Agaricomycetes</taxon>
        <taxon>Agaricomycetidae</taxon>
        <taxon>Agaricales</taxon>
        <taxon>Marasmiineae</taxon>
        <taxon>Mycenaceae</taxon>
        <taxon>Mycena</taxon>
    </lineage>
</organism>
<feature type="region of interest" description="Disordered" evidence="1">
    <location>
        <begin position="1"/>
        <end position="30"/>
    </location>
</feature>
<evidence type="ECO:0000256" key="1">
    <source>
        <dbReference type="SAM" id="MobiDB-lite"/>
    </source>
</evidence>
<evidence type="ECO:0000313" key="3">
    <source>
        <dbReference type="Proteomes" id="UP001215280"/>
    </source>
</evidence>